<sequence>MLIPAKEQQHIREIFAKKLKHDVRLVVFTQDFECSYCRENRELMEELASLADGKIHVEVYDFVEHEAKAKEYAIDKIPALALIGEKDYGIRFFGIPTGYEFGALLDDIIDVSNRRTRLADTTREVLKRVDKSINIKVFVTPTCPYCPKMVRLAHQFAMESDYITAHMIESIEFPQLANRYNVMAVPKVVINDRIEFEGAVPEPYFAQYVLAALEDHQHT</sequence>
<dbReference type="PANTHER" id="PTHR37170">
    <property type="entry name" value="GLUTAREDOXIN-RELATED"/>
    <property type="match status" value="1"/>
</dbReference>
<dbReference type="CDD" id="cd02973">
    <property type="entry name" value="TRX_GRX_like"/>
    <property type="match status" value="1"/>
</dbReference>
<reference evidence="4" key="1">
    <citation type="submission" date="2018-01" db="EMBL/GenBank/DDBJ databases">
        <authorList>
            <person name="Kerou L M."/>
        </authorList>
    </citation>
    <scope>NUCLEOTIDE SEQUENCE [LARGE SCALE GENOMIC DNA]</scope>
    <source>
        <strain evidence="4">SCU2</strain>
    </source>
</reference>
<evidence type="ECO:0000259" key="2">
    <source>
        <dbReference type="Pfam" id="PF13192"/>
    </source>
</evidence>
<accession>A0A2K5ASV1</accession>
<dbReference type="Proteomes" id="UP000236248">
    <property type="component" value="Chromosome NCAV"/>
</dbReference>
<comment type="similarity">
    <text evidence="1">Belongs to the glutaredoxin family.</text>
</comment>
<dbReference type="InterPro" id="IPR012336">
    <property type="entry name" value="Thioredoxin-like_fold"/>
</dbReference>
<protein>
    <submittedName>
        <fullName evidence="3">Glutaredoxin</fullName>
    </submittedName>
</protein>
<keyword evidence="4" id="KW-1185">Reference proteome</keyword>
<dbReference type="Pfam" id="PF13192">
    <property type="entry name" value="Thioredoxin_3"/>
    <property type="match status" value="1"/>
</dbReference>
<dbReference type="RefSeq" id="WP_197706606.1">
    <property type="nucleotide sequence ID" value="NZ_LT981265.1"/>
</dbReference>
<dbReference type="PROSITE" id="PS51354">
    <property type="entry name" value="GLUTAREDOXIN_2"/>
    <property type="match status" value="1"/>
</dbReference>
<gene>
    <name evidence="3" type="ORF">NCAV_1565</name>
</gene>
<name>A0A2K5ASV1_9ARCH</name>
<evidence type="ECO:0000313" key="4">
    <source>
        <dbReference type="Proteomes" id="UP000236248"/>
    </source>
</evidence>
<dbReference type="KEGG" id="ncv:NCAV_1565"/>
<feature type="domain" description="Thioredoxin-like fold" evidence="2">
    <location>
        <begin position="134"/>
        <end position="208"/>
    </location>
</feature>
<organism evidence="3 4">
    <name type="scientific">Candidatus Nitrosocaldus cavascurensis</name>
    <dbReference type="NCBI Taxonomy" id="2058097"/>
    <lineage>
        <taxon>Archaea</taxon>
        <taxon>Nitrososphaerota</taxon>
        <taxon>Nitrososphaeria</taxon>
        <taxon>Candidatus Nitrosocaldales</taxon>
        <taxon>Candidatus Nitrosocaldaceae</taxon>
        <taxon>Candidatus Nitrosocaldus</taxon>
    </lineage>
</organism>
<dbReference type="SUPFAM" id="SSF52833">
    <property type="entry name" value="Thioredoxin-like"/>
    <property type="match status" value="2"/>
</dbReference>
<dbReference type="EMBL" id="LT981265">
    <property type="protein sequence ID" value="SPC34730.1"/>
    <property type="molecule type" value="Genomic_DNA"/>
</dbReference>
<evidence type="ECO:0000313" key="3">
    <source>
        <dbReference type="EMBL" id="SPC34730.1"/>
    </source>
</evidence>
<dbReference type="AlphaFoldDB" id="A0A2K5ASV1"/>
<dbReference type="InterPro" id="IPR036249">
    <property type="entry name" value="Thioredoxin-like_sf"/>
</dbReference>
<dbReference type="NCBIfam" id="TIGR02187">
    <property type="entry name" value="PDO_seleno_TRX"/>
    <property type="match status" value="1"/>
</dbReference>
<proteinExistence type="inferred from homology"/>
<dbReference type="InterPro" id="IPR011903">
    <property type="entry name" value="TON_0319-like"/>
</dbReference>
<dbReference type="Gene3D" id="3.40.30.10">
    <property type="entry name" value="Glutaredoxin"/>
    <property type="match status" value="2"/>
</dbReference>
<dbReference type="GeneID" id="41595555"/>
<evidence type="ECO:0000256" key="1">
    <source>
        <dbReference type="ARBA" id="ARBA00007787"/>
    </source>
</evidence>
<dbReference type="PANTHER" id="PTHR37170:SF1">
    <property type="entry name" value="GLUTAREDOXIN-LIKE PROTEIN"/>
    <property type="match status" value="1"/>
</dbReference>